<name>A0A9P0LS88_ACAOB</name>
<accession>A0A9P0LS88</accession>
<protein>
    <submittedName>
        <fullName evidence="1">Uncharacterized protein</fullName>
    </submittedName>
</protein>
<reference evidence="1" key="1">
    <citation type="submission" date="2022-03" db="EMBL/GenBank/DDBJ databases">
        <authorList>
            <person name="Sayadi A."/>
        </authorList>
    </citation>
    <scope>NUCLEOTIDE SEQUENCE</scope>
</reference>
<organism evidence="1 2">
    <name type="scientific">Acanthoscelides obtectus</name>
    <name type="common">Bean weevil</name>
    <name type="synonym">Bruchus obtectus</name>
    <dbReference type="NCBI Taxonomy" id="200917"/>
    <lineage>
        <taxon>Eukaryota</taxon>
        <taxon>Metazoa</taxon>
        <taxon>Ecdysozoa</taxon>
        <taxon>Arthropoda</taxon>
        <taxon>Hexapoda</taxon>
        <taxon>Insecta</taxon>
        <taxon>Pterygota</taxon>
        <taxon>Neoptera</taxon>
        <taxon>Endopterygota</taxon>
        <taxon>Coleoptera</taxon>
        <taxon>Polyphaga</taxon>
        <taxon>Cucujiformia</taxon>
        <taxon>Chrysomeloidea</taxon>
        <taxon>Chrysomelidae</taxon>
        <taxon>Bruchinae</taxon>
        <taxon>Bruchini</taxon>
        <taxon>Acanthoscelides</taxon>
    </lineage>
</organism>
<dbReference type="EMBL" id="CAKOFQ010007484">
    <property type="protein sequence ID" value="CAH2002168.1"/>
    <property type="molecule type" value="Genomic_DNA"/>
</dbReference>
<evidence type="ECO:0000313" key="1">
    <source>
        <dbReference type="EMBL" id="CAH2002168.1"/>
    </source>
</evidence>
<dbReference type="Proteomes" id="UP001152888">
    <property type="component" value="Unassembled WGS sequence"/>
</dbReference>
<keyword evidence="2" id="KW-1185">Reference proteome</keyword>
<dbReference type="AlphaFoldDB" id="A0A9P0LS88"/>
<sequence>MFGTLCVRLEKSCLPRT</sequence>
<proteinExistence type="predicted"/>
<gene>
    <name evidence="1" type="ORF">ACAOBT_LOCUS26646</name>
</gene>
<comment type="caution">
    <text evidence="1">The sequence shown here is derived from an EMBL/GenBank/DDBJ whole genome shotgun (WGS) entry which is preliminary data.</text>
</comment>
<evidence type="ECO:0000313" key="2">
    <source>
        <dbReference type="Proteomes" id="UP001152888"/>
    </source>
</evidence>